<dbReference type="GO" id="GO:0006086">
    <property type="term" value="P:pyruvate decarboxylation to acetyl-CoA"/>
    <property type="evidence" value="ECO:0007669"/>
    <property type="project" value="InterPro"/>
</dbReference>
<dbReference type="AlphaFoldDB" id="A0AAD7Z586"/>
<evidence type="ECO:0000313" key="8">
    <source>
        <dbReference type="Proteomes" id="UP001233999"/>
    </source>
</evidence>
<dbReference type="FunFam" id="3.40.50.970:FF:000001">
    <property type="entry name" value="Pyruvate dehydrogenase E1 beta subunit"/>
    <property type="match status" value="1"/>
</dbReference>
<comment type="cofactor">
    <cofactor evidence="1 5">
        <name>thiamine diphosphate</name>
        <dbReference type="ChEBI" id="CHEBI:58937"/>
    </cofactor>
</comment>
<dbReference type="PANTHER" id="PTHR11624:SF96">
    <property type="entry name" value="PYRUVATE DEHYDROGENASE E1 COMPONENT SUBUNIT BETA, MITOCHONDRIAL"/>
    <property type="match status" value="1"/>
</dbReference>
<dbReference type="Gene3D" id="3.40.50.970">
    <property type="match status" value="1"/>
</dbReference>
<evidence type="ECO:0000256" key="3">
    <source>
        <dbReference type="ARBA" id="ARBA00023052"/>
    </source>
</evidence>
<comment type="function">
    <text evidence="5">The pyruvate dehydrogenase complex catalyzes the overall conversion of pyruvate to acetyl-CoA and CO2.</text>
</comment>
<dbReference type="InterPro" id="IPR033248">
    <property type="entry name" value="Transketolase_C"/>
</dbReference>
<dbReference type="EC" id="1.2.4.1" evidence="5"/>
<keyword evidence="2 5" id="KW-0560">Oxidoreductase</keyword>
<dbReference type="Pfam" id="PF02780">
    <property type="entry name" value="Transketolase_C"/>
    <property type="match status" value="1"/>
</dbReference>
<organism evidence="7 8">
    <name type="scientific">Diploptera punctata</name>
    <name type="common">Pacific beetle cockroach</name>
    <dbReference type="NCBI Taxonomy" id="6984"/>
    <lineage>
        <taxon>Eukaryota</taxon>
        <taxon>Metazoa</taxon>
        <taxon>Ecdysozoa</taxon>
        <taxon>Arthropoda</taxon>
        <taxon>Hexapoda</taxon>
        <taxon>Insecta</taxon>
        <taxon>Pterygota</taxon>
        <taxon>Neoptera</taxon>
        <taxon>Polyneoptera</taxon>
        <taxon>Dictyoptera</taxon>
        <taxon>Blattodea</taxon>
        <taxon>Blaberoidea</taxon>
        <taxon>Blaberidae</taxon>
        <taxon>Diplopterinae</taxon>
        <taxon>Diploptera</taxon>
    </lineage>
</organism>
<dbReference type="Gene3D" id="3.40.50.920">
    <property type="match status" value="1"/>
</dbReference>
<keyword evidence="3 5" id="KW-0786">Thiamine pyrophosphate</keyword>
<feature type="domain" description="Transketolase-like pyrimidine-binding" evidence="6">
    <location>
        <begin position="27"/>
        <end position="202"/>
    </location>
</feature>
<dbReference type="NCBIfam" id="NF006667">
    <property type="entry name" value="PRK09212.1"/>
    <property type="match status" value="1"/>
</dbReference>
<comment type="caution">
    <text evidence="7">The sequence shown here is derived from an EMBL/GenBank/DDBJ whole genome shotgun (WGS) entry which is preliminary data.</text>
</comment>
<dbReference type="SUPFAM" id="SSF52518">
    <property type="entry name" value="Thiamin diphosphate-binding fold (THDP-binding)"/>
    <property type="match status" value="1"/>
</dbReference>
<accession>A0AAD7Z586</accession>
<dbReference type="GO" id="GO:0004739">
    <property type="term" value="F:pyruvate dehydrogenase (acetyl-transferring) activity"/>
    <property type="evidence" value="ECO:0007669"/>
    <property type="project" value="UniProtKB-UniRule"/>
</dbReference>
<dbReference type="Proteomes" id="UP001233999">
    <property type="component" value="Unassembled WGS sequence"/>
</dbReference>
<evidence type="ECO:0000259" key="6">
    <source>
        <dbReference type="SMART" id="SM00861"/>
    </source>
</evidence>
<dbReference type="PANTHER" id="PTHR11624">
    <property type="entry name" value="DEHYDROGENASE RELATED"/>
    <property type="match status" value="1"/>
</dbReference>
<reference evidence="7" key="1">
    <citation type="journal article" date="2023" name="IScience">
        <title>Live-bearing cockroach genome reveals convergent evolutionary mechanisms linked to viviparity in insects and beyond.</title>
        <authorList>
            <person name="Fouks B."/>
            <person name="Harrison M.C."/>
            <person name="Mikhailova A.A."/>
            <person name="Marchal E."/>
            <person name="English S."/>
            <person name="Carruthers M."/>
            <person name="Jennings E.C."/>
            <person name="Chiamaka E.L."/>
            <person name="Frigard R.A."/>
            <person name="Pippel M."/>
            <person name="Attardo G.M."/>
            <person name="Benoit J.B."/>
            <person name="Bornberg-Bauer E."/>
            <person name="Tobe S.S."/>
        </authorList>
    </citation>
    <scope>NUCLEOTIDE SEQUENCE</scope>
    <source>
        <strain evidence="7">Stay&amp;Tobe</strain>
    </source>
</reference>
<sequence length="357" mass="39499">MAHFGISMFTRSYVRHFSTCKVRYEKMQVRKAINIALDEELERDERVFLLGEDIGKYDGPYKVTKGLYSKWGAKRVVDTPITEMGFGGLAVGAAMAGLRPVCEFMTYNFAMQAIDQVINSAAKMLYMSGGLINVPVTFRGANGASSGTAAQHSQCFATWYSQVPGLKVVAPYNCDDAKGLLKSAIRDLDPVIVLENEIVYNDEYELSSEAKSLDFVIPIGKAKIEREGKHITLAAHSRAVKITLEAAQILSGKGIECEVINLRTLRPLDYDTVLKSVRKTNHLITVEQGWPQCCIGSDILRVVNETETFFYLDAPVICLTGVDVPMPYSLPLEDACIPRPPDVVESVFKVLGKKIIK</sequence>
<dbReference type="CDD" id="cd07036">
    <property type="entry name" value="TPP_PYR_E1-PDHc-beta_like"/>
    <property type="match status" value="1"/>
</dbReference>
<evidence type="ECO:0000256" key="4">
    <source>
        <dbReference type="ARBA" id="ARBA00023317"/>
    </source>
</evidence>
<dbReference type="InterPro" id="IPR005475">
    <property type="entry name" value="Transketolase-like_Pyr-bd"/>
</dbReference>
<evidence type="ECO:0000256" key="2">
    <source>
        <dbReference type="ARBA" id="ARBA00023002"/>
    </source>
</evidence>
<comment type="catalytic activity">
    <reaction evidence="5">
        <text>N(6)-[(R)-lipoyl]-L-lysyl-[protein] + pyruvate + H(+) = N(6)-[(R)-S(8)-acetyldihydrolipoyl]-L-lysyl-[protein] + CO2</text>
        <dbReference type="Rhea" id="RHEA:19189"/>
        <dbReference type="Rhea" id="RHEA-COMP:10474"/>
        <dbReference type="Rhea" id="RHEA-COMP:10478"/>
        <dbReference type="ChEBI" id="CHEBI:15361"/>
        <dbReference type="ChEBI" id="CHEBI:15378"/>
        <dbReference type="ChEBI" id="CHEBI:16526"/>
        <dbReference type="ChEBI" id="CHEBI:83099"/>
        <dbReference type="ChEBI" id="CHEBI:83111"/>
        <dbReference type="EC" id="1.2.4.1"/>
    </reaction>
</comment>
<dbReference type="InterPro" id="IPR027110">
    <property type="entry name" value="PDHB_mito-type"/>
</dbReference>
<dbReference type="SUPFAM" id="SSF52922">
    <property type="entry name" value="TK C-terminal domain-like"/>
    <property type="match status" value="1"/>
</dbReference>
<dbReference type="Pfam" id="PF02779">
    <property type="entry name" value="Transket_pyr"/>
    <property type="match status" value="1"/>
</dbReference>
<dbReference type="InterPro" id="IPR029061">
    <property type="entry name" value="THDP-binding"/>
</dbReference>
<name>A0AAD7Z586_DIPPU</name>
<dbReference type="SMART" id="SM00861">
    <property type="entry name" value="Transket_pyr"/>
    <property type="match status" value="1"/>
</dbReference>
<protein>
    <recommendedName>
        <fullName evidence="5">Pyruvate dehydrogenase E1 component subunit beta</fullName>
        <ecNumber evidence="5">1.2.4.1</ecNumber>
    </recommendedName>
</protein>
<proteinExistence type="predicted"/>
<evidence type="ECO:0000313" key="7">
    <source>
        <dbReference type="EMBL" id="KAJ9573887.1"/>
    </source>
</evidence>
<dbReference type="FunFam" id="3.40.50.920:FF:000001">
    <property type="entry name" value="Pyruvate dehydrogenase E1 beta subunit"/>
    <property type="match status" value="1"/>
</dbReference>
<reference evidence="7" key="2">
    <citation type="submission" date="2023-05" db="EMBL/GenBank/DDBJ databases">
        <authorList>
            <person name="Fouks B."/>
        </authorList>
    </citation>
    <scope>NUCLEOTIDE SEQUENCE</scope>
    <source>
        <strain evidence="7">Stay&amp;Tobe</strain>
        <tissue evidence="7">Testes</tissue>
    </source>
</reference>
<keyword evidence="8" id="KW-1185">Reference proteome</keyword>
<dbReference type="EMBL" id="JASPKZ010010673">
    <property type="protein sequence ID" value="KAJ9573887.1"/>
    <property type="molecule type" value="Genomic_DNA"/>
</dbReference>
<dbReference type="InterPro" id="IPR009014">
    <property type="entry name" value="Transketo_C/PFOR_II"/>
</dbReference>
<gene>
    <name evidence="7" type="ORF">L9F63_008747</name>
</gene>
<dbReference type="NCBIfam" id="NF008854">
    <property type="entry name" value="PRK11892.1"/>
    <property type="match status" value="1"/>
</dbReference>
<keyword evidence="4 5" id="KW-0670">Pyruvate</keyword>
<evidence type="ECO:0000256" key="5">
    <source>
        <dbReference type="RuleBase" id="RU364074"/>
    </source>
</evidence>
<evidence type="ECO:0000256" key="1">
    <source>
        <dbReference type="ARBA" id="ARBA00001964"/>
    </source>
</evidence>